<dbReference type="AlphaFoldDB" id="A0A2G9V2N8"/>
<feature type="region of interest" description="Disordered" evidence="1">
    <location>
        <begin position="32"/>
        <end position="154"/>
    </location>
</feature>
<evidence type="ECO:0000256" key="1">
    <source>
        <dbReference type="SAM" id="MobiDB-lite"/>
    </source>
</evidence>
<dbReference type="PROSITE" id="PS51257">
    <property type="entry name" value="PROKAR_LIPOPROTEIN"/>
    <property type="match status" value="1"/>
</dbReference>
<evidence type="ECO:0000256" key="2">
    <source>
        <dbReference type="SAM" id="SignalP"/>
    </source>
</evidence>
<reference evidence="3 4" key="1">
    <citation type="submission" date="2015-09" db="EMBL/GenBank/DDBJ databases">
        <title>Draft genome of the parasitic nematode Teladorsagia circumcincta isolate WARC Sus (inbred).</title>
        <authorList>
            <person name="Mitreva M."/>
        </authorList>
    </citation>
    <scope>NUCLEOTIDE SEQUENCE [LARGE SCALE GENOMIC DNA]</scope>
    <source>
        <strain evidence="3 4">S</strain>
    </source>
</reference>
<protein>
    <recommendedName>
        <fullName evidence="5">Collagen triple helix repeat protein</fullName>
    </recommendedName>
</protein>
<keyword evidence="2" id="KW-0732">Signal</keyword>
<evidence type="ECO:0008006" key="5">
    <source>
        <dbReference type="Google" id="ProtNLM"/>
    </source>
</evidence>
<feature type="compositionally biased region" description="Low complexity" evidence="1">
    <location>
        <begin position="83"/>
        <end position="98"/>
    </location>
</feature>
<feature type="compositionally biased region" description="Basic and acidic residues" evidence="1">
    <location>
        <begin position="127"/>
        <end position="138"/>
    </location>
</feature>
<sequence>MKAVAVLIISALIAGTSCQLGEILGAPLEPGPAVAGPNSNPGGFGGNQQGPQPFGGQGPQPFGGQGPQPFGGQGPQPFGGQGPQQFGGPQPFGEQGPQQFGGPGQQQFGGPGQQFGGPGQQQFGPEGGRREGEFRGPERFGGQGGFEEPHGMPVRIRREVQGECWVHDISPF</sequence>
<accession>A0A2G9V2N8</accession>
<feature type="compositionally biased region" description="Gly residues" evidence="1">
    <location>
        <begin position="99"/>
        <end position="119"/>
    </location>
</feature>
<name>A0A2G9V2N8_TELCI</name>
<evidence type="ECO:0000313" key="4">
    <source>
        <dbReference type="Proteomes" id="UP000230423"/>
    </source>
</evidence>
<feature type="signal peptide" evidence="2">
    <location>
        <begin position="1"/>
        <end position="18"/>
    </location>
</feature>
<dbReference type="Proteomes" id="UP000230423">
    <property type="component" value="Unassembled WGS sequence"/>
</dbReference>
<proteinExistence type="predicted"/>
<keyword evidence="4" id="KW-1185">Reference proteome</keyword>
<feature type="compositionally biased region" description="Gly residues" evidence="1">
    <location>
        <begin position="42"/>
        <end position="82"/>
    </location>
</feature>
<dbReference type="EMBL" id="KZ345032">
    <property type="protein sequence ID" value="PIO76747.1"/>
    <property type="molecule type" value="Genomic_DNA"/>
</dbReference>
<feature type="chain" id="PRO_5013715317" description="Collagen triple helix repeat protein" evidence="2">
    <location>
        <begin position="19"/>
        <end position="172"/>
    </location>
</feature>
<gene>
    <name evidence="3" type="ORF">TELCIR_01168</name>
</gene>
<organism evidence="3 4">
    <name type="scientific">Teladorsagia circumcincta</name>
    <name type="common">Brown stomach worm</name>
    <name type="synonym">Ostertagia circumcincta</name>
    <dbReference type="NCBI Taxonomy" id="45464"/>
    <lineage>
        <taxon>Eukaryota</taxon>
        <taxon>Metazoa</taxon>
        <taxon>Ecdysozoa</taxon>
        <taxon>Nematoda</taxon>
        <taxon>Chromadorea</taxon>
        <taxon>Rhabditida</taxon>
        <taxon>Rhabditina</taxon>
        <taxon>Rhabditomorpha</taxon>
        <taxon>Strongyloidea</taxon>
        <taxon>Trichostrongylidae</taxon>
        <taxon>Teladorsagia</taxon>
    </lineage>
</organism>
<evidence type="ECO:0000313" key="3">
    <source>
        <dbReference type="EMBL" id="PIO76747.1"/>
    </source>
</evidence>